<feature type="transmembrane region" description="Helical" evidence="11">
    <location>
        <begin position="130"/>
        <end position="155"/>
    </location>
</feature>
<keyword evidence="4 11" id="KW-0812">Transmembrane</keyword>
<keyword evidence="5" id="KW-0967">Endosome</keyword>
<accession>A0A6J4QT70</accession>
<dbReference type="PANTHER" id="PTHR31937:SF2">
    <property type="entry name" value="TRANSMEMBRANE PROTEIN 163"/>
    <property type="match status" value="1"/>
</dbReference>
<feature type="transmembrane region" description="Helical" evidence="11">
    <location>
        <begin position="61"/>
        <end position="83"/>
    </location>
</feature>
<sequence length="198" mass="20493">MGWHGIEAVVAVGAGLVAGSISLVGFGADSLIEAIAGFVLLWRFAASRASSEEAERRAQKLIALSFYLIGAYVGFEAVSSLLAGERPEASWVGIGLSVVTLLTMPPLAVEKGRIGEALASSATKSEGQQNMLCAYLSVALLVGLGANALFGLWWADPVTALLIAGVAVKEGREAWRGESCCTAPVAGSENSCEDDCCR</sequence>
<gene>
    <name evidence="13" type="ORF">AVDCRST_MAG37-2567</name>
</gene>
<evidence type="ECO:0000256" key="2">
    <source>
        <dbReference type="ARBA" id="ARBA00004644"/>
    </source>
</evidence>
<dbReference type="GO" id="GO:0031410">
    <property type="term" value="C:cytoplasmic vesicle"/>
    <property type="evidence" value="ECO:0007669"/>
    <property type="project" value="UniProtKB-KW"/>
</dbReference>
<dbReference type="AlphaFoldDB" id="A0A6J4QT70"/>
<name>A0A6J4QT70_9ACTN</name>
<dbReference type="Pfam" id="PF01545">
    <property type="entry name" value="Cation_efflux"/>
    <property type="match status" value="1"/>
</dbReference>
<keyword evidence="10" id="KW-0968">Cytoplasmic vesicle</keyword>
<feature type="transmembrane region" description="Helical" evidence="11">
    <location>
        <begin position="12"/>
        <end position="41"/>
    </location>
</feature>
<evidence type="ECO:0000256" key="8">
    <source>
        <dbReference type="ARBA" id="ARBA00023018"/>
    </source>
</evidence>
<feature type="domain" description="Cation efflux protein transmembrane" evidence="12">
    <location>
        <begin position="8"/>
        <end position="173"/>
    </location>
</feature>
<evidence type="ECO:0000313" key="13">
    <source>
        <dbReference type="EMBL" id="CAA9452866.1"/>
    </source>
</evidence>
<protein>
    <submittedName>
        <fullName evidence="13">Integral membrane protein</fullName>
    </submittedName>
</protein>
<keyword evidence="9 11" id="KW-0472">Membrane</keyword>
<evidence type="ECO:0000256" key="6">
    <source>
        <dbReference type="ARBA" id="ARBA00022833"/>
    </source>
</evidence>
<keyword evidence="7 11" id="KW-1133">Transmembrane helix</keyword>
<dbReference type="GO" id="GO:0016020">
    <property type="term" value="C:membrane"/>
    <property type="evidence" value="ECO:0007669"/>
    <property type="project" value="InterPro"/>
</dbReference>
<comment type="subcellular location">
    <subcellularLocation>
        <location evidence="2">Cytoplasmic vesicle</location>
        <location evidence="2">Secretory vesicle</location>
        <location evidence="2">Synaptic vesicle membrane</location>
        <topology evidence="2">Multi-pass membrane protein</topology>
    </subcellularLocation>
    <subcellularLocation>
        <location evidence="1">Early endosome membrane</location>
    </subcellularLocation>
</comment>
<evidence type="ECO:0000256" key="5">
    <source>
        <dbReference type="ARBA" id="ARBA00022753"/>
    </source>
</evidence>
<evidence type="ECO:0000256" key="1">
    <source>
        <dbReference type="ARBA" id="ARBA00004146"/>
    </source>
</evidence>
<keyword evidence="6" id="KW-0862">Zinc</keyword>
<feature type="transmembrane region" description="Helical" evidence="11">
    <location>
        <begin position="89"/>
        <end position="109"/>
    </location>
</feature>
<dbReference type="SUPFAM" id="SSF161111">
    <property type="entry name" value="Cation efflux protein transmembrane domain-like"/>
    <property type="match status" value="1"/>
</dbReference>
<dbReference type="InterPro" id="IPR027469">
    <property type="entry name" value="Cation_efflux_TMD_sf"/>
</dbReference>
<organism evidence="13">
    <name type="scientific">uncultured Rubrobacteraceae bacterium</name>
    <dbReference type="NCBI Taxonomy" id="349277"/>
    <lineage>
        <taxon>Bacteria</taxon>
        <taxon>Bacillati</taxon>
        <taxon>Actinomycetota</taxon>
        <taxon>Rubrobacteria</taxon>
        <taxon>Rubrobacterales</taxon>
        <taxon>Rubrobacteraceae</taxon>
        <taxon>environmental samples</taxon>
    </lineage>
</organism>
<evidence type="ECO:0000256" key="4">
    <source>
        <dbReference type="ARBA" id="ARBA00022692"/>
    </source>
</evidence>
<dbReference type="Gene3D" id="1.20.1510.10">
    <property type="entry name" value="Cation efflux protein transmembrane domain"/>
    <property type="match status" value="1"/>
</dbReference>
<keyword evidence="8" id="KW-0770">Synapse</keyword>
<evidence type="ECO:0000256" key="10">
    <source>
        <dbReference type="ARBA" id="ARBA00023329"/>
    </source>
</evidence>
<evidence type="ECO:0000256" key="11">
    <source>
        <dbReference type="SAM" id="Phobius"/>
    </source>
</evidence>
<evidence type="ECO:0000256" key="7">
    <source>
        <dbReference type="ARBA" id="ARBA00022989"/>
    </source>
</evidence>
<evidence type="ECO:0000256" key="3">
    <source>
        <dbReference type="ARBA" id="ARBA00008731"/>
    </source>
</evidence>
<proteinExistence type="inferred from homology"/>
<dbReference type="EMBL" id="CADCVD010000126">
    <property type="protein sequence ID" value="CAA9452866.1"/>
    <property type="molecule type" value="Genomic_DNA"/>
</dbReference>
<evidence type="ECO:0000256" key="9">
    <source>
        <dbReference type="ARBA" id="ARBA00023136"/>
    </source>
</evidence>
<dbReference type="InterPro" id="IPR058533">
    <property type="entry name" value="Cation_efflux_TM"/>
</dbReference>
<evidence type="ECO:0000259" key="12">
    <source>
        <dbReference type="Pfam" id="PF01545"/>
    </source>
</evidence>
<dbReference type="PANTHER" id="PTHR31937">
    <property type="entry name" value="TRANSMEMBRANE PROTEIN 163"/>
    <property type="match status" value="1"/>
</dbReference>
<dbReference type="GO" id="GO:0008324">
    <property type="term" value="F:monoatomic cation transmembrane transporter activity"/>
    <property type="evidence" value="ECO:0007669"/>
    <property type="project" value="InterPro"/>
</dbReference>
<comment type="similarity">
    <text evidence="3">Belongs to the TMEM163 family.</text>
</comment>
<dbReference type="InterPro" id="IPR026765">
    <property type="entry name" value="Tmem163"/>
</dbReference>
<reference evidence="13" key="1">
    <citation type="submission" date="2020-02" db="EMBL/GenBank/DDBJ databases">
        <authorList>
            <person name="Meier V. D."/>
        </authorList>
    </citation>
    <scope>NUCLEOTIDE SEQUENCE</scope>
    <source>
        <strain evidence="13">AVDCRST_MAG37</strain>
    </source>
</reference>